<evidence type="ECO:0000256" key="3">
    <source>
        <dbReference type="ARBA" id="ARBA00022989"/>
    </source>
</evidence>
<dbReference type="InterPro" id="IPR028082">
    <property type="entry name" value="Peripla_BP_I"/>
</dbReference>
<dbReference type="AlphaFoldDB" id="A0A6V7J9P6"/>
<evidence type="ECO:0000256" key="1">
    <source>
        <dbReference type="ARBA" id="ARBA00004141"/>
    </source>
</evidence>
<protein>
    <submittedName>
        <fullName evidence="9">Uncharacterized protein</fullName>
    </submittedName>
</protein>
<evidence type="ECO:0000256" key="5">
    <source>
        <dbReference type="ARBA" id="ARBA00023170"/>
    </source>
</evidence>
<comment type="subcellular location">
    <subcellularLocation>
        <location evidence="1">Membrane</location>
        <topology evidence="1">Multi-pass membrane protein</topology>
    </subcellularLocation>
</comment>
<evidence type="ECO:0000313" key="9">
    <source>
        <dbReference type="EMBL" id="CAD1548301.1"/>
    </source>
</evidence>
<dbReference type="GO" id="GO:0016020">
    <property type="term" value="C:membrane"/>
    <property type="evidence" value="ECO:0007669"/>
    <property type="project" value="UniProtKB-SubCell"/>
</dbReference>
<feature type="chain" id="PRO_5027693657" evidence="8">
    <location>
        <begin position="20"/>
        <end position="833"/>
    </location>
</feature>
<dbReference type="GO" id="GO:0004930">
    <property type="term" value="F:G protein-coupled receptor activity"/>
    <property type="evidence" value="ECO:0007669"/>
    <property type="project" value="InterPro"/>
</dbReference>
<evidence type="ECO:0000256" key="4">
    <source>
        <dbReference type="ARBA" id="ARBA00023136"/>
    </source>
</evidence>
<dbReference type="EMBL" id="CADCXW020000015">
    <property type="protein sequence ID" value="CAD1548301.1"/>
    <property type="molecule type" value="Genomic_DNA"/>
</dbReference>
<dbReference type="SUPFAM" id="SSF53822">
    <property type="entry name" value="Periplasmic binding protein-like I"/>
    <property type="match status" value="1"/>
</dbReference>
<dbReference type="InterPro" id="IPR050726">
    <property type="entry name" value="mGluR"/>
</dbReference>
<keyword evidence="3" id="KW-1133">Transmembrane helix</keyword>
<name>A0A6V7J9P6_9HYME</name>
<keyword evidence="5" id="KW-0675">Receptor</keyword>
<evidence type="ECO:0000256" key="6">
    <source>
        <dbReference type="ARBA" id="ARBA00023180"/>
    </source>
</evidence>
<dbReference type="PRINTS" id="PR00248">
    <property type="entry name" value="GPCRMGR"/>
</dbReference>
<feature type="signal peptide" evidence="8">
    <location>
        <begin position="1"/>
        <end position="19"/>
    </location>
</feature>
<keyword evidence="4" id="KW-0472">Membrane</keyword>
<gene>
    <name evidence="9" type="ORF">BBRV_LOCUS45702</name>
</gene>
<proteinExistence type="predicted"/>
<keyword evidence="6" id="KW-0325">Glycoprotein</keyword>
<keyword evidence="8" id="KW-0732">Signal</keyword>
<dbReference type="Gene3D" id="3.40.50.2300">
    <property type="match status" value="1"/>
</dbReference>
<dbReference type="InterPro" id="IPR000337">
    <property type="entry name" value="GPCR_3"/>
</dbReference>
<dbReference type="PANTHER" id="PTHR24060">
    <property type="entry name" value="METABOTROPIC GLUTAMATE RECEPTOR"/>
    <property type="match status" value="1"/>
</dbReference>
<sequence length="833" mass="94036">MQHWVWMALAAFWTILVNGDTTEKGIQQDNSHPSDPTIYYGTTIDSNIPYRITLSSLVTQPSTLLNPLVPSIDENQVTRVNNHPLFNNHKKNHIKDSALQNFEYNESNLEKSIGVTLHEFPSRSSNEKDIRDKKKTNKNFVSNYLSLDKKYVNKNVEMEKVSINISPISKSQRVRKVHAKNSEENPSTQANTLDRFSTSSKPFQLAMEMSNAPLNSFKHENNNIKEIDNNRRAIVGERDKHPNVIKYKNNAVGDSLKMKETISRERTGQQNQSYRNTTVITDDVNISHGVTLKSSPELTRIALMLEDEGNLLDSTSVEGILNNIEHSKSSTELLPVLSHDGQELSLYEYNSTGESPQDRQFYQNDNARATDGAVHASIKNKNYGTNIVEIIREPGEIVEKLLIQKDNKIAVKNKIKERELVSHYNQTTKITMKVREAVEKTIPKPDTSENRKFSTISAEPLGKMLVQDFSLTRIRNELVPAANTISTFDSKIPRSTTEQTQKVDSSKELSAVTKINGQPSFQAYITKSGPIRFTTPNPLRYSFNYLWDDRIDSVMKNKVSQTTTPASNIDKLMKNSQITHHTDRFNVNPINLTYSPSTSSTNHYDRNINIKRLSKSLQLDSTSTDRSIDQPKFYTSTINSLENQMKKTTKTILHIENEHMHSIQNSTSSEKPFSELDSQTDGIIYEEYLVTNAPQFVELTDSVSLLTTMENPPITIQSDKHRLDDSEAENSSRASLNQWPVKHSAVVEGDLVLGGLMMVHERKESVTCGPVMPQGGVQALEAMLYTLDWINQRGIVPGVKIGAHILDDCDKDTYGLEMAVDFIKGESVVLSQL</sequence>
<reference evidence="9" key="1">
    <citation type="submission" date="2020-07" db="EMBL/GenBank/DDBJ databases">
        <authorList>
            <person name="Ferguson B K."/>
        </authorList>
    </citation>
    <scope>NUCLEOTIDE SEQUENCE</scope>
    <source>
        <strain evidence="9">L06</strain>
    </source>
</reference>
<evidence type="ECO:0000256" key="2">
    <source>
        <dbReference type="ARBA" id="ARBA00022692"/>
    </source>
</evidence>
<organism evidence="9">
    <name type="scientific">Bracon brevicornis</name>
    <dbReference type="NCBI Taxonomy" id="1563983"/>
    <lineage>
        <taxon>Eukaryota</taxon>
        <taxon>Metazoa</taxon>
        <taxon>Ecdysozoa</taxon>
        <taxon>Arthropoda</taxon>
        <taxon>Hexapoda</taxon>
        <taxon>Insecta</taxon>
        <taxon>Pterygota</taxon>
        <taxon>Neoptera</taxon>
        <taxon>Endopterygota</taxon>
        <taxon>Hymenoptera</taxon>
        <taxon>Apocrita</taxon>
        <taxon>Ichneumonoidea</taxon>
        <taxon>Braconidae</taxon>
        <taxon>Braconinae</taxon>
        <taxon>Bracon</taxon>
    </lineage>
</organism>
<keyword evidence="2" id="KW-0812">Transmembrane</keyword>
<evidence type="ECO:0000256" key="7">
    <source>
        <dbReference type="SAM" id="MobiDB-lite"/>
    </source>
</evidence>
<evidence type="ECO:0000256" key="8">
    <source>
        <dbReference type="SAM" id="SignalP"/>
    </source>
</evidence>
<accession>A0A6V7J9P6</accession>
<feature type="region of interest" description="Disordered" evidence="7">
    <location>
        <begin position="716"/>
        <end position="735"/>
    </location>
</feature>